<dbReference type="RefSeq" id="WP_179694124.1">
    <property type="nucleotide sequence ID" value="NZ_JACCAT010000001.1"/>
</dbReference>
<name>A0A7Y9VYW0_9PSED</name>
<dbReference type="AlphaFoldDB" id="A0A7Y9VYW0"/>
<evidence type="ECO:0008006" key="4">
    <source>
        <dbReference type="Google" id="ProtNLM"/>
    </source>
</evidence>
<keyword evidence="1" id="KW-0732">Signal</keyword>
<evidence type="ECO:0000313" key="3">
    <source>
        <dbReference type="Proteomes" id="UP000553035"/>
    </source>
</evidence>
<proteinExistence type="predicted"/>
<feature type="chain" id="PRO_5031065123" description="Lipoprotein" evidence="1">
    <location>
        <begin position="20"/>
        <end position="164"/>
    </location>
</feature>
<dbReference type="EMBL" id="JACCAT010000001">
    <property type="protein sequence ID" value="NYH10588.1"/>
    <property type="molecule type" value="Genomic_DNA"/>
</dbReference>
<evidence type="ECO:0000256" key="1">
    <source>
        <dbReference type="SAM" id="SignalP"/>
    </source>
</evidence>
<accession>A0A7Y9VYW0</accession>
<evidence type="ECO:0000313" key="2">
    <source>
        <dbReference type="EMBL" id="NYH10588.1"/>
    </source>
</evidence>
<gene>
    <name evidence="2" type="ORF">GGI52_003631</name>
</gene>
<sequence>MRNIILCLAFLLCTSCAMNHGKPIAHLQYVGVERYLDRGIYQVRFSSDVDVVNLFKSKISQTLLCSFEGDFDFSAPHSAGRYGEGFIEPEISNAGPVFRADVLFFERKNDTSEKIIEGEVLRSLLVGRESIVCKVRINSYSYKIYLSEDMKVPTADLLREIDRF</sequence>
<organism evidence="2 3">
    <name type="scientific">Pseudomonas moraviensis</name>
    <dbReference type="NCBI Taxonomy" id="321662"/>
    <lineage>
        <taxon>Bacteria</taxon>
        <taxon>Pseudomonadati</taxon>
        <taxon>Pseudomonadota</taxon>
        <taxon>Gammaproteobacteria</taxon>
        <taxon>Pseudomonadales</taxon>
        <taxon>Pseudomonadaceae</taxon>
        <taxon>Pseudomonas</taxon>
    </lineage>
</organism>
<comment type="caution">
    <text evidence="2">The sequence shown here is derived from an EMBL/GenBank/DDBJ whole genome shotgun (WGS) entry which is preliminary data.</text>
</comment>
<dbReference type="Proteomes" id="UP000553035">
    <property type="component" value="Unassembled WGS sequence"/>
</dbReference>
<protein>
    <recommendedName>
        <fullName evidence="4">Lipoprotein</fullName>
    </recommendedName>
</protein>
<feature type="signal peptide" evidence="1">
    <location>
        <begin position="1"/>
        <end position="19"/>
    </location>
</feature>
<reference evidence="2 3" key="1">
    <citation type="submission" date="2020-07" db="EMBL/GenBank/DDBJ databases">
        <title>Exploring microbial biodiversity for novel pathways involved in the catabolism of aromatic compounds derived from lignin.</title>
        <authorList>
            <person name="Elkins J."/>
        </authorList>
    </citation>
    <scope>NUCLEOTIDE SEQUENCE [LARGE SCALE GENOMIC DNA]</scope>
    <source>
        <strain evidence="2 3">VanB</strain>
    </source>
</reference>